<proteinExistence type="predicted"/>
<protein>
    <submittedName>
        <fullName evidence="1">Uncharacterized protein</fullName>
    </submittedName>
</protein>
<dbReference type="Proteomes" id="UP000052008">
    <property type="component" value="Unassembled WGS sequence"/>
</dbReference>
<name>A0A0S7WRP9_UNCT6</name>
<evidence type="ECO:0000313" key="2">
    <source>
        <dbReference type="Proteomes" id="UP000052008"/>
    </source>
</evidence>
<accession>A0A0S7WRP9</accession>
<evidence type="ECO:0000313" key="1">
    <source>
        <dbReference type="EMBL" id="KPJ52834.1"/>
    </source>
</evidence>
<dbReference type="AlphaFoldDB" id="A0A0S7WRP9"/>
<sequence>MTITEGCAGDTAYCKVTDVSTDAEYYLPGDVIELTVNWKYVDTGPWGMSNTFLVGGGLGREPAGHPRFIQNTMVGPVGPGSYTELFYFTVPMATPLGTEVGGGGHCWPDWSGPGQPEQSIYIEHNLCIIDVYMPPEFLIWELDMTPISGQPIADVLTAMGHTHEFVVNLGDWNLPDHMGLFVLMGIYPNSGFIAAGAPEALQIEAYIAAGGKVYAEGGDFWYYDPMVGGHDFGPAFGIMAVGDGGSDLFTVNGVANTLMPGLGGLVSPYFGENSWIDELSPIPPAELVFQNPDNMDQIGIANFGTGKTLGTSFELGGTDFLADVVMEFVAF</sequence>
<reference evidence="1 2" key="1">
    <citation type="journal article" date="2015" name="Microbiome">
        <title>Genomic resolution of linkages in carbon, nitrogen, and sulfur cycling among widespread estuary sediment bacteria.</title>
        <authorList>
            <person name="Baker B.J."/>
            <person name="Lazar C.S."/>
            <person name="Teske A.P."/>
            <person name="Dick G.J."/>
        </authorList>
    </citation>
    <scope>NUCLEOTIDE SEQUENCE [LARGE SCALE GENOMIC DNA]</scope>
    <source>
        <strain evidence="1">DG_24</strain>
    </source>
</reference>
<organism evidence="1 2">
    <name type="scientific">candidate division TA06 bacterium DG_24</name>
    <dbReference type="NCBI Taxonomy" id="1703770"/>
    <lineage>
        <taxon>Bacteria</taxon>
        <taxon>Bacteria division TA06</taxon>
    </lineage>
</organism>
<comment type="caution">
    <text evidence="1">The sequence shown here is derived from an EMBL/GenBank/DDBJ whole genome shotgun (WGS) entry which is preliminary data.</text>
</comment>
<dbReference type="EMBL" id="LIZS01000040">
    <property type="protein sequence ID" value="KPJ52834.1"/>
    <property type="molecule type" value="Genomic_DNA"/>
</dbReference>
<dbReference type="STRING" id="1703770.AMJ39_06810"/>
<gene>
    <name evidence="1" type="ORF">AMJ39_06810</name>
</gene>